<dbReference type="EMBL" id="BPLR01007804">
    <property type="protein sequence ID" value="GIY19897.1"/>
    <property type="molecule type" value="Genomic_DNA"/>
</dbReference>
<dbReference type="AlphaFoldDB" id="A0AAV4REX1"/>
<comment type="caution">
    <text evidence="1">The sequence shown here is derived from an EMBL/GenBank/DDBJ whole genome shotgun (WGS) entry which is preliminary data.</text>
</comment>
<keyword evidence="2" id="KW-1185">Reference proteome</keyword>
<accession>A0AAV4REX1</accession>
<reference evidence="1 2" key="1">
    <citation type="submission" date="2021-06" db="EMBL/GenBank/DDBJ databases">
        <title>Caerostris extrusa draft genome.</title>
        <authorList>
            <person name="Kono N."/>
            <person name="Arakawa K."/>
        </authorList>
    </citation>
    <scope>NUCLEOTIDE SEQUENCE [LARGE SCALE GENOMIC DNA]</scope>
</reference>
<evidence type="ECO:0000313" key="2">
    <source>
        <dbReference type="Proteomes" id="UP001054945"/>
    </source>
</evidence>
<evidence type="ECO:0000313" key="1">
    <source>
        <dbReference type="EMBL" id="GIY19897.1"/>
    </source>
</evidence>
<gene>
    <name evidence="1" type="ORF">CEXT_190241</name>
</gene>
<protein>
    <submittedName>
        <fullName evidence="1">Uncharacterized protein</fullName>
    </submittedName>
</protein>
<sequence>MRPIIYFNSSPTLIPQQQQDYKNTILKQLSGHNLLFLDGAVGKAASELRPCEKFVTSLSPLRSAGAHCCLYKTGAVPSLLEKVGLKKKVG</sequence>
<name>A0AAV4REX1_CAEEX</name>
<organism evidence="1 2">
    <name type="scientific">Caerostris extrusa</name>
    <name type="common">Bark spider</name>
    <name type="synonym">Caerostris bankana</name>
    <dbReference type="NCBI Taxonomy" id="172846"/>
    <lineage>
        <taxon>Eukaryota</taxon>
        <taxon>Metazoa</taxon>
        <taxon>Ecdysozoa</taxon>
        <taxon>Arthropoda</taxon>
        <taxon>Chelicerata</taxon>
        <taxon>Arachnida</taxon>
        <taxon>Araneae</taxon>
        <taxon>Araneomorphae</taxon>
        <taxon>Entelegynae</taxon>
        <taxon>Araneoidea</taxon>
        <taxon>Araneidae</taxon>
        <taxon>Caerostris</taxon>
    </lineage>
</organism>
<dbReference type="Proteomes" id="UP001054945">
    <property type="component" value="Unassembled WGS sequence"/>
</dbReference>
<proteinExistence type="predicted"/>